<dbReference type="Gene3D" id="2.60.120.260">
    <property type="entry name" value="Galactose-binding domain-like"/>
    <property type="match status" value="2"/>
</dbReference>
<dbReference type="Gene3D" id="3.20.20.80">
    <property type="entry name" value="Glycosidases"/>
    <property type="match status" value="1"/>
</dbReference>
<dbReference type="Pfam" id="PF02018">
    <property type="entry name" value="CBM_4_9"/>
    <property type="match status" value="1"/>
</dbReference>
<evidence type="ECO:0000313" key="3">
    <source>
        <dbReference type="EMBL" id="BBH25037.1"/>
    </source>
</evidence>
<dbReference type="InterPro" id="IPR003305">
    <property type="entry name" value="CenC_carb-bd"/>
</dbReference>
<dbReference type="Proteomes" id="UP000275368">
    <property type="component" value="Chromosome"/>
</dbReference>
<dbReference type="AlphaFoldDB" id="A0A3G9J1H2"/>
<dbReference type="GO" id="GO:0016798">
    <property type="term" value="F:hydrolase activity, acting on glycosyl bonds"/>
    <property type="evidence" value="ECO:0007669"/>
    <property type="project" value="InterPro"/>
</dbReference>
<proteinExistence type="predicted"/>
<reference evidence="3 5" key="1">
    <citation type="submission" date="2018-11" db="EMBL/GenBank/DDBJ databases">
        <title>Complete genome sequence of Paenibacillus baekrokdamisoli strain KCTC 33723.</title>
        <authorList>
            <person name="Kang S.W."/>
            <person name="Lee K.C."/>
            <person name="Kim K.K."/>
            <person name="Kim J.S."/>
            <person name="Kim D.S."/>
            <person name="Ko S.H."/>
            <person name="Yang S.H."/>
            <person name="Lee J.S."/>
        </authorList>
    </citation>
    <scope>NUCLEOTIDE SEQUENCE [LARGE SCALE GENOMIC DNA]</scope>
    <source>
        <strain evidence="3 5">KCTC 33723</strain>
    </source>
</reference>
<feature type="domain" description="CBM-cenC" evidence="2">
    <location>
        <begin position="557"/>
        <end position="679"/>
    </location>
</feature>
<evidence type="ECO:0000256" key="1">
    <source>
        <dbReference type="ARBA" id="ARBA00022801"/>
    </source>
</evidence>
<keyword evidence="5" id="KW-1185">Reference proteome</keyword>
<dbReference type="KEGG" id="pbk:Back11_64000"/>
<accession>A0A3G9J1H2</accession>
<evidence type="ECO:0000313" key="5">
    <source>
        <dbReference type="Proteomes" id="UP000275368"/>
    </source>
</evidence>
<gene>
    <name evidence="3" type="ORF">Back11_63820</name>
    <name evidence="4" type="ORF">Back11_64000</name>
</gene>
<keyword evidence="1" id="KW-0378">Hydrolase</keyword>
<organism evidence="3 5">
    <name type="scientific">Paenibacillus baekrokdamisoli</name>
    <dbReference type="NCBI Taxonomy" id="1712516"/>
    <lineage>
        <taxon>Bacteria</taxon>
        <taxon>Bacillati</taxon>
        <taxon>Bacillota</taxon>
        <taxon>Bacilli</taxon>
        <taxon>Bacillales</taxon>
        <taxon>Paenibacillaceae</taxon>
        <taxon>Paenibacillus</taxon>
    </lineage>
</organism>
<dbReference type="EMBL" id="AP019308">
    <property type="protein sequence ID" value="BBH25055.1"/>
    <property type="molecule type" value="Genomic_DNA"/>
</dbReference>
<dbReference type="KEGG" id="pbk:Back11_63820"/>
<dbReference type="EMBL" id="AP019308">
    <property type="protein sequence ID" value="BBH25037.1"/>
    <property type="molecule type" value="Genomic_DNA"/>
</dbReference>
<protein>
    <recommendedName>
        <fullName evidence="2">CBM-cenC domain-containing protein</fullName>
    </recommendedName>
</protein>
<evidence type="ECO:0000313" key="4">
    <source>
        <dbReference type="EMBL" id="BBH25055.1"/>
    </source>
</evidence>
<sequence length="1009" mass="110091">MKASSVVQDMHIGNYGGAPALFVNGKPEFPMFLFEQEISQHDGQVFHDANVKLYSFIEKTSFLDLGWIGPGQQDFSTIDRVMQTFVDRVPEGLALPRIHLWAPSWWLVSHGTEQLGYALQPPNPNALTKDASMASQQWKQEAGTVLRNLVRHLLDGPYANRLLGLTLAGGMYGEWHNWNSEYLPDTSEPMRQEFIAYLRTKYHNDQALLRTAWGDPAVTFNTVTVPTAEERSASDVGLFRDPSVSRRVIDYYEAYQEAPVDAINYFAGIVKDESQGRLLTSVLYGYSPDMSYMPQEVHHRAVAQAHRLTNVDLFTSPHSYYRRAPGDDGVLRTYSDSLALHGKLFIDEADDRTHLAPAGTSFVLAANMNESLGLIRRAFGQAVTHATGMWYMDQSSGQWYNDPAFAAEFKNLKKWGDYSMTMPRQRSSEVAVISSNQSEFYLGGQTDISAAFYEGPSTIRPQGLGELSKAGAPFDRYLIEDLEQGLVPNNYKVYIFMDTFYLTNAQRAAIEALKGGGRTLVWTWAPGYVSDSGLSTANMASLTGLNFTQVSGKRTESFEGGSFPQTDYTAGFNGLYGAVTPDSNKVISGSYSAYGAAPNTTDWAEFLYSDRTKIHLDPNTDYTVSFKAKTVTAPGPGGNFYFMVRSAAGGNTQDVGINSWTDAAGAPYTKSFTFTTKGYSDYQLVWGIHGGGGLSVDGILITKQSQIGLNAAAFPGVTTKYGEVTLDPLFLPSTTGAQVWGTTGNPNEPAIVAKDFPNWRSVYIASPPLPAPVLKKVYNDAGVHVYSDSYDNLEVNKSWISLHAASSGVKTIKLPSSSPVYNIITGQMIGSAIQQFQVNMQRGDTAIFALNNPITSGNITEDFEGGSFAASNYSVGFNGLYGEVTSDAGRIVSGAHSVYGTAAATTDWAEFLYSDRNKVKLQAGGTYKVDFKAKTIAAPGAGGSFYFMARSAIGGNTQDVGINSWTDGVGASYAKSFTFTLNNYNDYCLVWGIHKGGSLSVDDITITKL</sequence>
<evidence type="ECO:0000259" key="2">
    <source>
        <dbReference type="Pfam" id="PF02018"/>
    </source>
</evidence>
<name>A0A3G9J1H2_9BACL</name>